<geneLocation type="mitochondrion" evidence="2"/>
<keyword evidence="1" id="KW-1133">Transmembrane helix</keyword>
<evidence type="ECO:0000256" key="1">
    <source>
        <dbReference type="SAM" id="Phobius"/>
    </source>
</evidence>
<keyword evidence="1" id="KW-0472">Membrane</keyword>
<reference evidence="2" key="1">
    <citation type="submission" date="2019-03" db="EMBL/GenBank/DDBJ databases">
        <title>Largest Complete Mitochondrial Genome of a Gymnosperm, Sitka Spruce (Picea sitchensis), Indicates Complex Physical Structure.</title>
        <authorList>
            <person name="Jackman S.D."/>
            <person name="Coombe L."/>
            <person name="Warren R."/>
            <person name="Kirk H."/>
            <person name="Trinh E."/>
            <person name="McLeod T."/>
            <person name="Pleasance S."/>
            <person name="Pandoh P."/>
            <person name="Zhao Y."/>
            <person name="Coope R."/>
            <person name="Bousquet J."/>
            <person name="Bohlmann J.C."/>
            <person name="Jones S.J.M."/>
            <person name="Birol I."/>
        </authorList>
    </citation>
    <scope>NUCLEOTIDE SEQUENCE</scope>
    <source>
        <strain evidence="2">Q903</strain>
    </source>
</reference>
<evidence type="ECO:0000313" key="2">
    <source>
        <dbReference type="EMBL" id="QHR92610.1"/>
    </source>
</evidence>
<name>A0A6B9XWU1_PICSI</name>
<dbReference type="AlphaFoldDB" id="A0A6B9XWU1"/>
<keyword evidence="1" id="KW-0812">Transmembrane</keyword>
<sequence>MLIADHCKPGGHSWDGILPGLGYSTLILGFDTWIGYSTGLLRLAWLIGLGYSTWLFNLANKLWLGY</sequence>
<proteinExistence type="predicted"/>
<gene>
    <name evidence="2" type="primary">orf06712</name>
    <name evidence="2" type="ORF">Q903MT_gene6657</name>
</gene>
<accession>A0A6B9XWU1</accession>
<protein>
    <submittedName>
        <fullName evidence="2">Uncharacterized protein</fullName>
    </submittedName>
</protein>
<keyword evidence="2" id="KW-0496">Mitochondrion</keyword>
<organism evidence="2">
    <name type="scientific">Picea sitchensis</name>
    <name type="common">Sitka spruce</name>
    <name type="synonym">Pinus sitchensis</name>
    <dbReference type="NCBI Taxonomy" id="3332"/>
    <lineage>
        <taxon>Eukaryota</taxon>
        <taxon>Viridiplantae</taxon>
        <taxon>Streptophyta</taxon>
        <taxon>Embryophyta</taxon>
        <taxon>Tracheophyta</taxon>
        <taxon>Spermatophyta</taxon>
        <taxon>Pinopsida</taxon>
        <taxon>Pinidae</taxon>
        <taxon>Conifers I</taxon>
        <taxon>Pinales</taxon>
        <taxon>Pinaceae</taxon>
        <taxon>Picea</taxon>
    </lineage>
</organism>
<dbReference type="EMBL" id="MK697705">
    <property type="protein sequence ID" value="QHR92610.1"/>
    <property type="molecule type" value="Genomic_DNA"/>
</dbReference>
<feature type="transmembrane region" description="Helical" evidence="1">
    <location>
        <begin position="33"/>
        <end position="56"/>
    </location>
</feature>